<reference evidence="2" key="1">
    <citation type="submission" date="2019-08" db="EMBL/GenBank/DDBJ databases">
        <authorList>
            <person name="Kucharzyk K."/>
            <person name="Murdoch R.W."/>
            <person name="Higgins S."/>
            <person name="Loffler F."/>
        </authorList>
    </citation>
    <scope>NUCLEOTIDE SEQUENCE</scope>
</reference>
<feature type="region of interest" description="Disordered" evidence="1">
    <location>
        <begin position="1"/>
        <end position="20"/>
    </location>
</feature>
<dbReference type="EMBL" id="VSSQ01013511">
    <property type="protein sequence ID" value="MPM51654.1"/>
    <property type="molecule type" value="Genomic_DNA"/>
</dbReference>
<sequence>MGPAGELGNGKGKSRCGHGHQDIENIVGHLEIGLALGTEKVVHRNAVNRAHELYNGHGGG</sequence>
<evidence type="ECO:0000313" key="2">
    <source>
        <dbReference type="EMBL" id="MPM51654.1"/>
    </source>
</evidence>
<organism evidence="2">
    <name type="scientific">bioreactor metagenome</name>
    <dbReference type="NCBI Taxonomy" id="1076179"/>
    <lineage>
        <taxon>unclassified sequences</taxon>
        <taxon>metagenomes</taxon>
        <taxon>ecological metagenomes</taxon>
    </lineage>
</organism>
<gene>
    <name evidence="2" type="ORF">SDC9_98405</name>
</gene>
<feature type="compositionally biased region" description="Gly residues" evidence="1">
    <location>
        <begin position="1"/>
        <end position="11"/>
    </location>
</feature>
<comment type="caution">
    <text evidence="2">The sequence shown here is derived from an EMBL/GenBank/DDBJ whole genome shotgun (WGS) entry which is preliminary data.</text>
</comment>
<proteinExistence type="predicted"/>
<accession>A0A645APX7</accession>
<protein>
    <submittedName>
        <fullName evidence="2">Uncharacterized protein</fullName>
    </submittedName>
</protein>
<evidence type="ECO:0000256" key="1">
    <source>
        <dbReference type="SAM" id="MobiDB-lite"/>
    </source>
</evidence>
<dbReference type="AlphaFoldDB" id="A0A645APX7"/>
<name>A0A645APX7_9ZZZZ</name>